<dbReference type="InterPro" id="IPR003029">
    <property type="entry name" value="S1_domain"/>
</dbReference>
<proteinExistence type="predicted"/>
<dbReference type="PANTHER" id="PTHR10724">
    <property type="entry name" value="30S RIBOSOMAL PROTEIN S1"/>
    <property type="match status" value="1"/>
</dbReference>
<dbReference type="SUPFAM" id="SSF50249">
    <property type="entry name" value="Nucleic acid-binding proteins"/>
    <property type="match status" value="2"/>
</dbReference>
<dbReference type="Proteomes" id="UP000247409">
    <property type="component" value="Unassembled WGS sequence"/>
</dbReference>
<dbReference type="InterPro" id="IPR012340">
    <property type="entry name" value="NA-bd_OB-fold"/>
</dbReference>
<feature type="compositionally biased region" description="Basic residues" evidence="2">
    <location>
        <begin position="126"/>
        <end position="136"/>
    </location>
</feature>
<dbReference type="GO" id="GO:0003735">
    <property type="term" value="F:structural constituent of ribosome"/>
    <property type="evidence" value="ECO:0007669"/>
    <property type="project" value="TreeGrafter"/>
</dbReference>
<evidence type="ECO:0000259" key="3">
    <source>
        <dbReference type="PROSITE" id="PS50126"/>
    </source>
</evidence>
<dbReference type="PROSITE" id="PS50126">
    <property type="entry name" value="S1"/>
    <property type="match status" value="2"/>
</dbReference>
<feature type="domain" description="S1 motif" evidence="3">
    <location>
        <begin position="259"/>
        <end position="336"/>
    </location>
</feature>
<evidence type="ECO:0000256" key="2">
    <source>
        <dbReference type="SAM" id="MobiDB-lite"/>
    </source>
</evidence>
<dbReference type="Gene3D" id="2.40.50.140">
    <property type="entry name" value="Nucleic acid-binding proteins"/>
    <property type="match status" value="2"/>
</dbReference>
<evidence type="ECO:0000313" key="5">
    <source>
        <dbReference type="Proteomes" id="UP000247409"/>
    </source>
</evidence>
<dbReference type="Pfam" id="PF00575">
    <property type="entry name" value="S1"/>
    <property type="match status" value="2"/>
</dbReference>
<evidence type="ECO:0000313" key="4">
    <source>
        <dbReference type="EMBL" id="PXF48776.1"/>
    </source>
</evidence>
<feature type="compositionally biased region" description="Acidic residues" evidence="2">
    <location>
        <begin position="100"/>
        <end position="119"/>
    </location>
</feature>
<sequence>MRGPAFVLHLATPAPRTLTRSSVWGRPVSAKFSIRPSARVSAPFYACAPAADPAPETQTDEPVESSAAEVPASEIPAADDGPEAQETATVEATAGSVDSGQDEAAEDSGDDDDAEQESEPTDKPKPERRRRRRPRQRREVTLPLETMEVGMELEGVVKSVMDYGAFIGDMGTPTDGLLHVSQLGSGFVENVSDVVKIGDKLKVRVLNVDLTRGNFSLTTKTPEQLESRASARKEAAKEAAVARKKELDRRWDSFSFDPEQFIEGKVMSVTDFGAFCKLIDESGEPRDYPTDGLIHISELSDQRVAKVTDVLEVGQVVNVRVVGADRKRNRISLSMREYRMSAEESASSVAMGMAEAEKHQPTFKTSFQLAFEKAEASTSQ</sequence>
<dbReference type="FunFam" id="2.40.50.140:FF:000051">
    <property type="entry name" value="RNA-binding transcriptional accessory protein"/>
    <property type="match status" value="1"/>
</dbReference>
<dbReference type="GO" id="GO:0005737">
    <property type="term" value="C:cytoplasm"/>
    <property type="evidence" value="ECO:0007669"/>
    <property type="project" value="UniProtKB-ARBA"/>
</dbReference>
<dbReference type="SMART" id="SM00316">
    <property type="entry name" value="S1"/>
    <property type="match status" value="2"/>
</dbReference>
<dbReference type="GO" id="GO:0003729">
    <property type="term" value="F:mRNA binding"/>
    <property type="evidence" value="ECO:0007669"/>
    <property type="project" value="UniProtKB-ARBA"/>
</dbReference>
<protein>
    <submittedName>
        <fullName evidence="4">4-hydroxy-3-methylbut-2-enyl diphosphate reductase</fullName>
    </submittedName>
</protein>
<reference evidence="4 5" key="1">
    <citation type="journal article" date="2018" name="Mol. Biol. Evol.">
        <title>Analysis of the draft genome of the red seaweed Gracilariopsis chorda provides insights into genome size evolution in Rhodophyta.</title>
        <authorList>
            <person name="Lee J."/>
            <person name="Yang E.C."/>
            <person name="Graf L."/>
            <person name="Yang J.H."/>
            <person name="Qiu H."/>
            <person name="Zel Zion U."/>
            <person name="Chan C.X."/>
            <person name="Stephens T.G."/>
            <person name="Weber A.P.M."/>
            <person name="Boo G.H."/>
            <person name="Boo S.M."/>
            <person name="Kim K.M."/>
            <person name="Shin Y."/>
            <person name="Jung M."/>
            <person name="Lee S.J."/>
            <person name="Yim H.S."/>
            <person name="Lee J.H."/>
            <person name="Bhattacharya D."/>
            <person name="Yoon H.S."/>
        </authorList>
    </citation>
    <scope>NUCLEOTIDE SEQUENCE [LARGE SCALE GENOMIC DNA]</scope>
    <source>
        <strain evidence="4 5">SKKU-2015</strain>
        <tissue evidence="4">Whole body</tissue>
    </source>
</reference>
<keyword evidence="5" id="KW-1185">Reference proteome</keyword>
<dbReference type="GO" id="GO:0006412">
    <property type="term" value="P:translation"/>
    <property type="evidence" value="ECO:0007669"/>
    <property type="project" value="TreeGrafter"/>
</dbReference>
<dbReference type="STRING" id="448386.A0A2V3J2V0"/>
<feature type="compositionally biased region" description="Low complexity" evidence="2">
    <location>
        <begin position="84"/>
        <end position="94"/>
    </location>
</feature>
<dbReference type="EMBL" id="NBIV01000011">
    <property type="protein sequence ID" value="PXF48776.1"/>
    <property type="molecule type" value="Genomic_DNA"/>
</dbReference>
<dbReference type="InterPro" id="IPR050437">
    <property type="entry name" value="Ribos_protein_bS1-like"/>
</dbReference>
<dbReference type="AlphaFoldDB" id="A0A2V3J2V0"/>
<feature type="domain" description="S1 motif" evidence="3">
    <location>
        <begin position="150"/>
        <end position="220"/>
    </location>
</feature>
<dbReference type="OrthoDB" id="412781at2759"/>
<dbReference type="PANTHER" id="PTHR10724:SF10">
    <property type="entry name" value="S1 RNA-BINDING DOMAIN-CONTAINING PROTEIN 1"/>
    <property type="match status" value="1"/>
</dbReference>
<comment type="function">
    <text evidence="1">Associates with the EF-Tu.GDP complex and induces the exchange of GDP to GTP. It remains bound to the aminoacyl-tRNA.EF-Tu.GTP complex up to the GTP hydrolysis stage on the ribosome.</text>
</comment>
<gene>
    <name evidence="4" type="ORF">BWQ96_01332</name>
</gene>
<comment type="caution">
    <text evidence="4">The sequence shown here is derived from an EMBL/GenBank/DDBJ whole genome shotgun (WGS) entry which is preliminary data.</text>
</comment>
<feature type="region of interest" description="Disordered" evidence="2">
    <location>
        <begin position="51"/>
        <end position="142"/>
    </location>
</feature>
<organism evidence="4 5">
    <name type="scientific">Gracilariopsis chorda</name>
    <dbReference type="NCBI Taxonomy" id="448386"/>
    <lineage>
        <taxon>Eukaryota</taxon>
        <taxon>Rhodophyta</taxon>
        <taxon>Florideophyceae</taxon>
        <taxon>Rhodymeniophycidae</taxon>
        <taxon>Gracilariales</taxon>
        <taxon>Gracilariaceae</taxon>
        <taxon>Gracilariopsis</taxon>
    </lineage>
</organism>
<accession>A0A2V3J2V0</accession>
<evidence type="ECO:0000256" key="1">
    <source>
        <dbReference type="ARBA" id="ARBA00025453"/>
    </source>
</evidence>
<name>A0A2V3J2V0_9FLOR</name>